<dbReference type="EMBL" id="AP018005">
    <property type="protein sequence ID" value="BBB15153.1"/>
    <property type="molecule type" value="Genomic_DNA"/>
</dbReference>
<gene>
    <name evidence="1" type="ORF">RVIR1_06550</name>
</gene>
<dbReference type="AlphaFoldDB" id="A0A2Z5UVZ0"/>
<evidence type="ECO:0000313" key="1">
    <source>
        <dbReference type="EMBL" id="BBB15153.1"/>
    </source>
</evidence>
<reference evidence="1 2" key="1">
    <citation type="submission" date="2017-03" db="EMBL/GenBank/DDBJ databases">
        <title>The genome sequence of Candidatus Rickettsiella viridis.</title>
        <authorList>
            <person name="Nikoh N."/>
            <person name="Tsuchida T."/>
            <person name="Yamaguchi K."/>
            <person name="Maeda T."/>
            <person name="Shigenobu S."/>
            <person name="Fukatsu T."/>
        </authorList>
    </citation>
    <scope>NUCLEOTIDE SEQUENCE [LARGE SCALE GENOMIC DNA]</scope>
    <source>
        <strain evidence="1 2">Ap-RA04</strain>
    </source>
</reference>
<name>A0A2Z5UVZ0_9COXI</name>
<dbReference type="KEGG" id="rvi:RVIR1_06550"/>
<organism evidence="1 2">
    <name type="scientific">Candidatus Rickettsiella viridis</name>
    <dbReference type="NCBI Taxonomy" id="676208"/>
    <lineage>
        <taxon>Bacteria</taxon>
        <taxon>Pseudomonadati</taxon>
        <taxon>Pseudomonadota</taxon>
        <taxon>Gammaproteobacteria</taxon>
        <taxon>Legionellales</taxon>
        <taxon>Coxiellaceae</taxon>
        <taxon>Rickettsiella</taxon>
    </lineage>
</organism>
<evidence type="ECO:0000313" key="2">
    <source>
        <dbReference type="Proteomes" id="UP000282483"/>
    </source>
</evidence>
<dbReference type="RefSeq" id="WP_126322635.1">
    <property type="nucleotide sequence ID" value="NZ_AP018005.1"/>
</dbReference>
<accession>A0A2Z5UVZ0</accession>
<dbReference type="Proteomes" id="UP000282483">
    <property type="component" value="Chromosome"/>
</dbReference>
<protein>
    <submittedName>
        <fullName evidence="1">Uncharacterized protein</fullName>
    </submittedName>
</protein>
<keyword evidence="2" id="KW-1185">Reference proteome</keyword>
<sequence length="452" mass="50368">MTTSILAENTVTKKMESNVVNHFSENTTNLFTGLDELLKQLSDEIAKHEPIYDVSRDLKSPEPIYDVPKATNSYYPMATLSTYDYPQSTESHADVSNSLANRPLPPLPVEPSGVSESIYEDLSSFKPAKDAVKSKTSLHQAKIYLLKSLRRCLHALNKIFSTIQSNQSNDYMQTLQDAINTDPVLDQKIRLDLAEFKYATLGSPESLEDLIRHLENIIFVLEGKIRASIRVSQSYQYGDTLSDKLKQPIEMAKLDLDQAKARLAEVKGLEAELALTNTASTQAPVSFAAIRSHQSNDYMQTLQDAINTDPVLDQKIRLNLAEFKYATLGSPESLEDLIRHLENVIFVLEGKIRASIRVSQSYQYGDMLSDKLKQPIEMAKLDLDQTKARLAEVKGLEAELALTNTASTQAPVSTVNNRFTLFGKTTPTTNTMVENALYDSMDTIKGMTRSAG</sequence>
<proteinExistence type="predicted"/>